<comment type="subunit">
    <text evidence="2">Monomer.</text>
</comment>
<name>A0A9P4LNM4_9PLEO</name>
<protein>
    <submittedName>
        <fullName evidence="5">Oxidoreductase</fullName>
    </submittedName>
</protein>
<dbReference type="SUPFAM" id="SSF51735">
    <property type="entry name" value="NAD(P)-binding Rossmann-fold domains"/>
    <property type="match status" value="1"/>
</dbReference>
<dbReference type="SMART" id="SM00829">
    <property type="entry name" value="PKS_ER"/>
    <property type="match status" value="1"/>
</dbReference>
<dbReference type="AlphaFoldDB" id="A0A9P4LNM4"/>
<comment type="similarity">
    <text evidence="1">Belongs to the zinc-containing alcohol dehydrogenase family.</text>
</comment>
<dbReference type="InterPro" id="IPR013154">
    <property type="entry name" value="ADH-like_N"/>
</dbReference>
<dbReference type="Gene3D" id="3.90.180.10">
    <property type="entry name" value="Medium-chain alcohol dehydrogenases, catalytic domain"/>
    <property type="match status" value="1"/>
</dbReference>
<evidence type="ECO:0000259" key="4">
    <source>
        <dbReference type="SMART" id="SM00829"/>
    </source>
</evidence>
<dbReference type="OrthoDB" id="10257049at2759"/>
<evidence type="ECO:0000313" key="6">
    <source>
        <dbReference type="Proteomes" id="UP000799777"/>
    </source>
</evidence>
<dbReference type="InterPro" id="IPR011032">
    <property type="entry name" value="GroES-like_sf"/>
</dbReference>
<accession>A0A9P4LNM4</accession>
<dbReference type="PANTHER" id="PTHR45348:SF2">
    <property type="entry name" value="ZINC-TYPE ALCOHOL DEHYDROGENASE-LIKE PROTEIN C2E1P3.01"/>
    <property type="match status" value="1"/>
</dbReference>
<dbReference type="InterPro" id="IPR020843">
    <property type="entry name" value="ER"/>
</dbReference>
<dbReference type="Proteomes" id="UP000799777">
    <property type="component" value="Unassembled WGS sequence"/>
</dbReference>
<keyword evidence="6" id="KW-1185">Reference proteome</keyword>
<dbReference type="PANTHER" id="PTHR45348">
    <property type="entry name" value="HYPOTHETICAL OXIDOREDUCTASE (EUROFUNG)"/>
    <property type="match status" value="1"/>
</dbReference>
<dbReference type="SUPFAM" id="SSF50129">
    <property type="entry name" value="GroES-like"/>
    <property type="match status" value="1"/>
</dbReference>
<keyword evidence="3" id="KW-0560">Oxidoreductase</keyword>
<proteinExistence type="inferred from homology"/>
<dbReference type="EMBL" id="ML978163">
    <property type="protein sequence ID" value="KAF2034021.1"/>
    <property type="molecule type" value="Genomic_DNA"/>
</dbReference>
<dbReference type="InterPro" id="IPR047122">
    <property type="entry name" value="Trans-enoyl_RdTase-like"/>
</dbReference>
<comment type="caution">
    <text evidence="5">The sequence shown here is derived from an EMBL/GenBank/DDBJ whole genome shotgun (WGS) entry which is preliminary data.</text>
</comment>
<dbReference type="CDD" id="cd08249">
    <property type="entry name" value="enoyl_reductase_like"/>
    <property type="match status" value="1"/>
</dbReference>
<reference evidence="5" key="1">
    <citation type="journal article" date="2020" name="Stud. Mycol.">
        <title>101 Dothideomycetes genomes: a test case for predicting lifestyles and emergence of pathogens.</title>
        <authorList>
            <person name="Haridas S."/>
            <person name="Albert R."/>
            <person name="Binder M."/>
            <person name="Bloem J."/>
            <person name="Labutti K."/>
            <person name="Salamov A."/>
            <person name="Andreopoulos B."/>
            <person name="Baker S."/>
            <person name="Barry K."/>
            <person name="Bills G."/>
            <person name="Bluhm B."/>
            <person name="Cannon C."/>
            <person name="Castanera R."/>
            <person name="Culley D."/>
            <person name="Daum C."/>
            <person name="Ezra D."/>
            <person name="Gonzalez J."/>
            <person name="Henrissat B."/>
            <person name="Kuo A."/>
            <person name="Liang C."/>
            <person name="Lipzen A."/>
            <person name="Lutzoni F."/>
            <person name="Magnuson J."/>
            <person name="Mondo S."/>
            <person name="Nolan M."/>
            <person name="Ohm R."/>
            <person name="Pangilinan J."/>
            <person name="Park H.-J."/>
            <person name="Ramirez L."/>
            <person name="Alfaro M."/>
            <person name="Sun H."/>
            <person name="Tritt A."/>
            <person name="Yoshinaga Y."/>
            <person name="Zwiers L.-H."/>
            <person name="Turgeon B."/>
            <person name="Goodwin S."/>
            <person name="Spatafora J."/>
            <person name="Crous P."/>
            <person name="Grigoriev I."/>
        </authorList>
    </citation>
    <scope>NUCLEOTIDE SEQUENCE</scope>
    <source>
        <strain evidence="5">CBS 110217</strain>
    </source>
</reference>
<evidence type="ECO:0000313" key="5">
    <source>
        <dbReference type="EMBL" id="KAF2034021.1"/>
    </source>
</evidence>
<dbReference type="Gene3D" id="3.40.50.720">
    <property type="entry name" value="NAD(P)-binding Rossmann-like Domain"/>
    <property type="match status" value="1"/>
</dbReference>
<gene>
    <name evidence="5" type="ORF">EK21DRAFT_57357</name>
</gene>
<sequence>MSATPTNRAAWMLSPKQRLQVDEAPYSTPKSDEIIIKNRAIAINPIDWVVQEQGTALAFGWIKYPYIFGCDVAGSVVSIGSAVTRFKIGDRVVGQALSTVPKIGTAAHGGFQLYPTLLEQNTVRVPDNVGFEEACAMPLGLATAAAGLFEKEQLGLGYPSLSPKPTGKTLLVWGGSTSVGLNAIQLGVATGYEVIATSSPKNFKLLKSLGAREVFDYNDARVVEKIVSAMKERISAGAIAMGENSAVRCLDVLSRCQGDRRIAMATFPIPQNPGRFALLKIILALLKAVFTIFVRSKLRGIKLSIVFGSIWNSPVGDAVYGDFLPEALASGKFQILPEPVVVGEGLESVQAGMEMQKKGVSAKKIVVALK</sequence>
<dbReference type="Pfam" id="PF08240">
    <property type="entry name" value="ADH_N"/>
    <property type="match status" value="1"/>
</dbReference>
<feature type="domain" description="Enoyl reductase (ER)" evidence="4">
    <location>
        <begin position="14"/>
        <end position="367"/>
    </location>
</feature>
<evidence type="ECO:0000256" key="3">
    <source>
        <dbReference type="ARBA" id="ARBA00023002"/>
    </source>
</evidence>
<dbReference type="InterPro" id="IPR036291">
    <property type="entry name" value="NAD(P)-bd_dom_sf"/>
</dbReference>
<dbReference type="GO" id="GO:0016651">
    <property type="term" value="F:oxidoreductase activity, acting on NAD(P)H"/>
    <property type="evidence" value="ECO:0007669"/>
    <property type="project" value="InterPro"/>
</dbReference>
<evidence type="ECO:0000256" key="2">
    <source>
        <dbReference type="ARBA" id="ARBA00011245"/>
    </source>
</evidence>
<evidence type="ECO:0000256" key="1">
    <source>
        <dbReference type="ARBA" id="ARBA00008072"/>
    </source>
</evidence>
<organism evidence="5 6">
    <name type="scientific">Setomelanomma holmii</name>
    <dbReference type="NCBI Taxonomy" id="210430"/>
    <lineage>
        <taxon>Eukaryota</taxon>
        <taxon>Fungi</taxon>
        <taxon>Dikarya</taxon>
        <taxon>Ascomycota</taxon>
        <taxon>Pezizomycotina</taxon>
        <taxon>Dothideomycetes</taxon>
        <taxon>Pleosporomycetidae</taxon>
        <taxon>Pleosporales</taxon>
        <taxon>Pleosporineae</taxon>
        <taxon>Phaeosphaeriaceae</taxon>
        <taxon>Setomelanomma</taxon>
    </lineage>
</organism>